<dbReference type="eggNOG" id="KOG4197">
    <property type="taxonomic scope" value="Eukaryota"/>
</dbReference>
<proteinExistence type="predicted"/>
<evidence type="ECO:0000313" key="1">
    <source>
        <dbReference type="EMBL" id="EFJ16837.1"/>
    </source>
</evidence>
<protein>
    <recommendedName>
        <fullName evidence="3">Pentatricopeptide repeat-containing protein</fullName>
    </recommendedName>
</protein>
<sequence length="112" mass="12510">MLSACSHAGKLDRGWSYFALMTGEFKLVPWAEHYYCMVDVLRRVGQLKLAESLVSNMPFVPDSKVWGSLVAVCVPQEQEMERGNQAAKNAFEIEPGNAAPYVLLCNLWGKIT</sequence>
<name>D8SFG8_SELML</name>
<accession>D8SFG8</accession>
<dbReference type="GO" id="GO:0003723">
    <property type="term" value="F:RNA binding"/>
    <property type="evidence" value="ECO:0007669"/>
    <property type="project" value="InterPro"/>
</dbReference>
<dbReference type="Proteomes" id="UP000001514">
    <property type="component" value="Unassembled WGS sequence"/>
</dbReference>
<keyword evidence="2" id="KW-1185">Reference proteome</keyword>
<dbReference type="PANTHER" id="PTHR47926:SF533">
    <property type="entry name" value="DYW DOMAIN-CONTAINING PROTEIN"/>
    <property type="match status" value="1"/>
</dbReference>
<dbReference type="PANTHER" id="PTHR47926">
    <property type="entry name" value="PENTATRICOPEPTIDE REPEAT-CONTAINING PROTEIN"/>
    <property type="match status" value="1"/>
</dbReference>
<organism evidence="2">
    <name type="scientific">Selaginella moellendorffii</name>
    <name type="common">Spikemoss</name>
    <dbReference type="NCBI Taxonomy" id="88036"/>
    <lineage>
        <taxon>Eukaryota</taxon>
        <taxon>Viridiplantae</taxon>
        <taxon>Streptophyta</taxon>
        <taxon>Embryophyta</taxon>
        <taxon>Tracheophyta</taxon>
        <taxon>Lycopodiopsida</taxon>
        <taxon>Selaginellales</taxon>
        <taxon>Selaginellaceae</taxon>
        <taxon>Selaginella</taxon>
    </lineage>
</organism>
<gene>
    <name evidence="1" type="ORF">SELMODRAFT_115920</name>
</gene>
<dbReference type="KEGG" id="smo:SELMODRAFT_115920"/>
<dbReference type="Gramene" id="EFJ16837">
    <property type="protein sequence ID" value="EFJ16837"/>
    <property type="gene ID" value="SELMODRAFT_115920"/>
</dbReference>
<dbReference type="HOGENOM" id="CLU_002706_0_0_1"/>
<reference evidence="1 2" key="1">
    <citation type="journal article" date="2011" name="Science">
        <title>The Selaginella genome identifies genetic changes associated with the evolution of vascular plants.</title>
        <authorList>
            <person name="Banks J.A."/>
            <person name="Nishiyama T."/>
            <person name="Hasebe M."/>
            <person name="Bowman J.L."/>
            <person name="Gribskov M."/>
            <person name="dePamphilis C."/>
            <person name="Albert V.A."/>
            <person name="Aono N."/>
            <person name="Aoyama T."/>
            <person name="Ambrose B.A."/>
            <person name="Ashton N.W."/>
            <person name="Axtell M.J."/>
            <person name="Barker E."/>
            <person name="Barker M.S."/>
            <person name="Bennetzen J.L."/>
            <person name="Bonawitz N.D."/>
            <person name="Chapple C."/>
            <person name="Cheng C."/>
            <person name="Correa L.G."/>
            <person name="Dacre M."/>
            <person name="DeBarry J."/>
            <person name="Dreyer I."/>
            <person name="Elias M."/>
            <person name="Engstrom E.M."/>
            <person name="Estelle M."/>
            <person name="Feng L."/>
            <person name="Finet C."/>
            <person name="Floyd S.K."/>
            <person name="Frommer W.B."/>
            <person name="Fujita T."/>
            <person name="Gramzow L."/>
            <person name="Gutensohn M."/>
            <person name="Harholt J."/>
            <person name="Hattori M."/>
            <person name="Heyl A."/>
            <person name="Hirai T."/>
            <person name="Hiwatashi Y."/>
            <person name="Ishikawa M."/>
            <person name="Iwata M."/>
            <person name="Karol K.G."/>
            <person name="Koehler B."/>
            <person name="Kolukisaoglu U."/>
            <person name="Kubo M."/>
            <person name="Kurata T."/>
            <person name="Lalonde S."/>
            <person name="Li K."/>
            <person name="Li Y."/>
            <person name="Litt A."/>
            <person name="Lyons E."/>
            <person name="Manning G."/>
            <person name="Maruyama T."/>
            <person name="Michael T.P."/>
            <person name="Mikami K."/>
            <person name="Miyazaki S."/>
            <person name="Morinaga S."/>
            <person name="Murata T."/>
            <person name="Mueller-Roeber B."/>
            <person name="Nelson D.R."/>
            <person name="Obara M."/>
            <person name="Oguri Y."/>
            <person name="Olmstead R.G."/>
            <person name="Onodera N."/>
            <person name="Petersen B.L."/>
            <person name="Pils B."/>
            <person name="Prigge M."/>
            <person name="Rensing S.A."/>
            <person name="Riano-Pachon D.M."/>
            <person name="Roberts A.W."/>
            <person name="Sato Y."/>
            <person name="Scheller H.V."/>
            <person name="Schulz B."/>
            <person name="Schulz C."/>
            <person name="Shakirov E.V."/>
            <person name="Shibagaki N."/>
            <person name="Shinohara N."/>
            <person name="Shippen D.E."/>
            <person name="Soerensen I."/>
            <person name="Sotooka R."/>
            <person name="Sugimoto N."/>
            <person name="Sugita M."/>
            <person name="Sumikawa N."/>
            <person name="Tanurdzic M."/>
            <person name="Theissen G."/>
            <person name="Ulvskov P."/>
            <person name="Wakazuki S."/>
            <person name="Weng J.K."/>
            <person name="Willats W.W."/>
            <person name="Wipf D."/>
            <person name="Wolf P.G."/>
            <person name="Yang L."/>
            <person name="Zimmer A.D."/>
            <person name="Zhu Q."/>
            <person name="Mitros T."/>
            <person name="Hellsten U."/>
            <person name="Loque D."/>
            <person name="Otillar R."/>
            <person name="Salamov A."/>
            <person name="Schmutz J."/>
            <person name="Shapiro H."/>
            <person name="Lindquist E."/>
            <person name="Lucas S."/>
            <person name="Rokhsar D."/>
            <person name="Grigoriev I.V."/>
        </authorList>
    </citation>
    <scope>NUCLEOTIDE SEQUENCE [LARGE SCALE GENOMIC DNA]</scope>
</reference>
<dbReference type="InterPro" id="IPR011990">
    <property type="entry name" value="TPR-like_helical_dom_sf"/>
</dbReference>
<dbReference type="GO" id="GO:0009451">
    <property type="term" value="P:RNA modification"/>
    <property type="evidence" value="ECO:0007669"/>
    <property type="project" value="InterPro"/>
</dbReference>
<dbReference type="InterPro" id="IPR046960">
    <property type="entry name" value="PPR_At4g14850-like_plant"/>
</dbReference>
<evidence type="ECO:0008006" key="3">
    <source>
        <dbReference type="Google" id="ProtNLM"/>
    </source>
</evidence>
<dbReference type="EMBL" id="GL377617">
    <property type="protein sequence ID" value="EFJ16837.1"/>
    <property type="molecule type" value="Genomic_DNA"/>
</dbReference>
<dbReference type="InParanoid" id="D8SFG8"/>
<dbReference type="Gene3D" id="1.25.40.10">
    <property type="entry name" value="Tetratricopeptide repeat domain"/>
    <property type="match status" value="1"/>
</dbReference>
<evidence type="ECO:0000313" key="2">
    <source>
        <dbReference type="Proteomes" id="UP000001514"/>
    </source>
</evidence>
<dbReference type="AlphaFoldDB" id="D8SFG8"/>